<reference evidence="2 3" key="1">
    <citation type="submission" date="2023-08" db="EMBL/GenBank/DDBJ databases">
        <authorList>
            <person name="Joshi A."/>
            <person name="Thite S."/>
        </authorList>
    </citation>
    <scope>NUCLEOTIDE SEQUENCE [LARGE SCALE GENOMIC DNA]</scope>
    <source>
        <strain evidence="2 3">AC40</strain>
    </source>
</reference>
<evidence type="ECO:0000313" key="2">
    <source>
        <dbReference type="EMBL" id="MDP4534660.1"/>
    </source>
</evidence>
<sequence length="106" mass="11639">MSVGFDSNFPAGGVAGIFRDLPARSPAPVDRSESIQRPQEQRPQQQGIRRSERAVELLEIDAERNSNANNRLDGVRNNSGIAAYQDVANQSQRAEIQSMLGIDLFA</sequence>
<comment type="caution">
    <text evidence="2">The sequence shown here is derived from an EMBL/GenBank/DDBJ whole genome shotgun (WGS) entry which is preliminary data.</text>
</comment>
<evidence type="ECO:0000313" key="3">
    <source>
        <dbReference type="Proteomes" id="UP001231616"/>
    </source>
</evidence>
<dbReference type="RefSeq" id="WP_305891930.1">
    <property type="nucleotide sequence ID" value="NZ_JAUZVZ010000001.1"/>
</dbReference>
<dbReference type="Proteomes" id="UP001231616">
    <property type="component" value="Unassembled WGS sequence"/>
</dbReference>
<accession>A0ABT9GUD7</accession>
<proteinExistence type="predicted"/>
<feature type="region of interest" description="Disordered" evidence="1">
    <location>
        <begin position="16"/>
        <end position="51"/>
    </location>
</feature>
<evidence type="ECO:0000256" key="1">
    <source>
        <dbReference type="SAM" id="MobiDB-lite"/>
    </source>
</evidence>
<gene>
    <name evidence="2" type="ORF">Q3O60_00420</name>
</gene>
<protein>
    <submittedName>
        <fullName evidence="2">Uncharacterized protein</fullName>
    </submittedName>
</protein>
<dbReference type="EMBL" id="JAUZVZ010000001">
    <property type="protein sequence ID" value="MDP4534660.1"/>
    <property type="molecule type" value="Genomic_DNA"/>
</dbReference>
<keyword evidence="3" id="KW-1185">Reference proteome</keyword>
<feature type="compositionally biased region" description="Low complexity" evidence="1">
    <location>
        <begin position="35"/>
        <end position="48"/>
    </location>
</feature>
<organism evidence="2 3">
    <name type="scientific">Alkalimonas collagenimarina</name>
    <dbReference type="NCBI Taxonomy" id="400390"/>
    <lineage>
        <taxon>Bacteria</taxon>
        <taxon>Pseudomonadati</taxon>
        <taxon>Pseudomonadota</taxon>
        <taxon>Gammaproteobacteria</taxon>
        <taxon>Alkalimonas</taxon>
    </lineage>
</organism>
<name>A0ABT9GUD7_9GAMM</name>